<evidence type="ECO:0000256" key="1">
    <source>
        <dbReference type="SAM" id="MobiDB-lite"/>
    </source>
</evidence>
<feature type="region of interest" description="Disordered" evidence="1">
    <location>
        <begin position="18"/>
        <end position="100"/>
    </location>
</feature>
<keyword evidence="3" id="KW-1185">Reference proteome</keyword>
<reference evidence="2 3" key="1">
    <citation type="submission" date="2022-09" db="EMBL/GenBank/DDBJ databases">
        <authorList>
            <person name="Palmer J.M."/>
        </authorList>
    </citation>
    <scope>NUCLEOTIDE SEQUENCE [LARGE SCALE GENOMIC DNA]</scope>
    <source>
        <strain evidence="2 3">DSM 7382</strain>
    </source>
</reference>
<proteinExistence type="predicted"/>
<evidence type="ECO:0000313" key="2">
    <source>
        <dbReference type="EMBL" id="KAK7679333.1"/>
    </source>
</evidence>
<dbReference type="Proteomes" id="UP001385951">
    <property type="component" value="Unassembled WGS sequence"/>
</dbReference>
<gene>
    <name evidence="2" type="ORF">QCA50_017549</name>
</gene>
<dbReference type="AlphaFoldDB" id="A0AAW0FEN2"/>
<evidence type="ECO:0000313" key="3">
    <source>
        <dbReference type="Proteomes" id="UP001385951"/>
    </source>
</evidence>
<name>A0AAW0FEN2_9APHY</name>
<dbReference type="EMBL" id="JASBNA010000060">
    <property type="protein sequence ID" value="KAK7679333.1"/>
    <property type="molecule type" value="Genomic_DNA"/>
</dbReference>
<feature type="region of interest" description="Disordered" evidence="1">
    <location>
        <begin position="127"/>
        <end position="150"/>
    </location>
</feature>
<feature type="compositionally biased region" description="Basic and acidic residues" evidence="1">
    <location>
        <begin position="25"/>
        <end position="35"/>
    </location>
</feature>
<feature type="compositionally biased region" description="Basic and acidic residues" evidence="1">
    <location>
        <begin position="60"/>
        <end position="100"/>
    </location>
</feature>
<accession>A0AAW0FEN2</accession>
<sequence>MLVEGKVVIKREGRFKIQLSSFKSNNEKNSEKAKAPQEPSPIKPATEPKLKIKLSSGAEASEKKVTKKPDVKKPDVKKPEVKKPEVKKPEVAITKKTEKEPQLVVADPKNKYKLTFKFKTRSLPAEPDVFEIPKPSPKKKQFQNYLQIHE</sequence>
<organism evidence="2 3">
    <name type="scientific">Cerrena zonata</name>
    <dbReference type="NCBI Taxonomy" id="2478898"/>
    <lineage>
        <taxon>Eukaryota</taxon>
        <taxon>Fungi</taxon>
        <taxon>Dikarya</taxon>
        <taxon>Basidiomycota</taxon>
        <taxon>Agaricomycotina</taxon>
        <taxon>Agaricomycetes</taxon>
        <taxon>Polyporales</taxon>
        <taxon>Cerrenaceae</taxon>
        <taxon>Cerrena</taxon>
    </lineage>
</organism>
<comment type="caution">
    <text evidence="2">The sequence shown here is derived from an EMBL/GenBank/DDBJ whole genome shotgun (WGS) entry which is preliminary data.</text>
</comment>
<protein>
    <submittedName>
        <fullName evidence="2">Uncharacterized protein</fullName>
    </submittedName>
</protein>